<evidence type="ECO:0000313" key="2">
    <source>
        <dbReference type="EMBL" id="GGO92905.1"/>
    </source>
</evidence>
<keyword evidence="1" id="KW-0812">Transmembrane</keyword>
<evidence type="ECO:0000313" key="3">
    <source>
        <dbReference type="Proteomes" id="UP000641932"/>
    </source>
</evidence>
<protein>
    <submittedName>
        <fullName evidence="2">Uncharacterized protein</fullName>
    </submittedName>
</protein>
<name>A0A917ZVU0_9ACTN</name>
<dbReference type="EMBL" id="BMMS01000019">
    <property type="protein sequence ID" value="GGO92905.1"/>
    <property type="molecule type" value="Genomic_DNA"/>
</dbReference>
<dbReference type="Proteomes" id="UP000641932">
    <property type="component" value="Unassembled WGS sequence"/>
</dbReference>
<keyword evidence="1" id="KW-1133">Transmembrane helix</keyword>
<reference evidence="2" key="1">
    <citation type="journal article" date="2014" name="Int. J. Syst. Evol. Microbiol.">
        <title>Complete genome sequence of Corynebacterium casei LMG S-19264T (=DSM 44701T), isolated from a smear-ripened cheese.</title>
        <authorList>
            <consortium name="US DOE Joint Genome Institute (JGI-PGF)"/>
            <person name="Walter F."/>
            <person name="Albersmeier A."/>
            <person name="Kalinowski J."/>
            <person name="Ruckert C."/>
        </authorList>
    </citation>
    <scope>NUCLEOTIDE SEQUENCE</scope>
    <source>
        <strain evidence="2">CGMCC 4.7201</strain>
    </source>
</reference>
<reference evidence="2" key="2">
    <citation type="submission" date="2020-09" db="EMBL/GenBank/DDBJ databases">
        <authorList>
            <person name="Sun Q."/>
            <person name="Zhou Y."/>
        </authorList>
    </citation>
    <scope>NUCLEOTIDE SEQUENCE</scope>
    <source>
        <strain evidence="2">CGMCC 4.7201</strain>
    </source>
</reference>
<organism evidence="2 3">
    <name type="scientific">Wenjunlia tyrosinilytica</name>
    <dbReference type="NCBI Taxonomy" id="1544741"/>
    <lineage>
        <taxon>Bacteria</taxon>
        <taxon>Bacillati</taxon>
        <taxon>Actinomycetota</taxon>
        <taxon>Actinomycetes</taxon>
        <taxon>Kitasatosporales</taxon>
        <taxon>Streptomycetaceae</taxon>
        <taxon>Wenjunlia</taxon>
    </lineage>
</organism>
<proteinExistence type="predicted"/>
<keyword evidence="3" id="KW-1185">Reference proteome</keyword>
<dbReference type="AlphaFoldDB" id="A0A917ZVU0"/>
<keyword evidence="1" id="KW-0472">Membrane</keyword>
<gene>
    <name evidence="2" type="ORF">GCM10012280_44150</name>
</gene>
<feature type="transmembrane region" description="Helical" evidence="1">
    <location>
        <begin position="93"/>
        <end position="113"/>
    </location>
</feature>
<evidence type="ECO:0000256" key="1">
    <source>
        <dbReference type="SAM" id="Phobius"/>
    </source>
</evidence>
<feature type="transmembrane region" description="Helical" evidence="1">
    <location>
        <begin position="20"/>
        <end position="41"/>
    </location>
</feature>
<dbReference type="RefSeq" id="WP_189133496.1">
    <property type="nucleotide sequence ID" value="NZ_BMMS01000019.1"/>
</dbReference>
<accession>A0A917ZVU0</accession>
<sequence length="114" mass="11527">MSETITSQQELRSLDRGLRITAGVGLALIVPTVIGSAVVALTSPRAGRCLTYGEQCSQVSGGQIAAALVAAVVFGILAAAWPSGRLPFTAARVCAVCLQAVAQLTLAGLILGYG</sequence>
<feature type="transmembrane region" description="Helical" evidence="1">
    <location>
        <begin position="61"/>
        <end position="81"/>
    </location>
</feature>
<comment type="caution">
    <text evidence="2">The sequence shown here is derived from an EMBL/GenBank/DDBJ whole genome shotgun (WGS) entry which is preliminary data.</text>
</comment>